<keyword evidence="4 6" id="KW-0378">Hydrolase</keyword>
<comment type="catalytic activity">
    <reaction evidence="6">
        <text>dTTP + H2O = dTMP + diphosphate + H(+)</text>
        <dbReference type="Rhea" id="RHEA:28534"/>
        <dbReference type="ChEBI" id="CHEBI:15377"/>
        <dbReference type="ChEBI" id="CHEBI:15378"/>
        <dbReference type="ChEBI" id="CHEBI:33019"/>
        <dbReference type="ChEBI" id="CHEBI:37568"/>
        <dbReference type="ChEBI" id="CHEBI:63528"/>
        <dbReference type="EC" id="3.6.1.9"/>
    </reaction>
</comment>
<evidence type="ECO:0000256" key="1">
    <source>
        <dbReference type="ARBA" id="ARBA00001968"/>
    </source>
</evidence>
<evidence type="ECO:0000256" key="4">
    <source>
        <dbReference type="ARBA" id="ARBA00022801"/>
    </source>
</evidence>
<evidence type="ECO:0000256" key="3">
    <source>
        <dbReference type="ARBA" id="ARBA00022490"/>
    </source>
</evidence>
<dbReference type="STRING" id="930152.SAMN05216565_10113"/>
<keyword evidence="8" id="KW-1185">Reference proteome</keyword>
<dbReference type="NCBIfam" id="TIGR00172">
    <property type="entry name" value="maf"/>
    <property type="match status" value="1"/>
</dbReference>
<evidence type="ECO:0000313" key="7">
    <source>
        <dbReference type="EMBL" id="SDO95990.1"/>
    </source>
</evidence>
<dbReference type="PANTHER" id="PTHR43213">
    <property type="entry name" value="BIFUNCTIONAL DTTP/UTP PYROPHOSPHATASE/METHYLTRANSFERASE PROTEIN-RELATED"/>
    <property type="match status" value="1"/>
</dbReference>
<evidence type="ECO:0000313" key="8">
    <source>
        <dbReference type="Proteomes" id="UP000199159"/>
    </source>
</evidence>
<accession>A0A1H0NUC1</accession>
<dbReference type="EMBL" id="FNJU01000001">
    <property type="protein sequence ID" value="SDO95990.1"/>
    <property type="molecule type" value="Genomic_DNA"/>
</dbReference>
<dbReference type="GO" id="GO:0005737">
    <property type="term" value="C:cytoplasm"/>
    <property type="evidence" value="ECO:0007669"/>
    <property type="project" value="UniProtKB-SubCell"/>
</dbReference>
<dbReference type="AlphaFoldDB" id="A0A1H0NUC1"/>
<dbReference type="Proteomes" id="UP000199159">
    <property type="component" value="Unassembled WGS sequence"/>
</dbReference>
<dbReference type="EC" id="3.6.1.9" evidence="6"/>
<proteinExistence type="inferred from homology"/>
<keyword evidence="5 6" id="KW-0546">Nucleotide metabolism</keyword>
<comment type="function">
    <text evidence="6">Nucleoside triphosphate pyrophosphatase that hydrolyzes dTTP and UTP. May have a dual role in cell division arrest and in preventing the incorporation of modified nucleotides into cellular nucleic acids.</text>
</comment>
<comment type="catalytic activity">
    <reaction evidence="6">
        <text>UTP + H2O = UMP + diphosphate + H(+)</text>
        <dbReference type="Rhea" id="RHEA:29395"/>
        <dbReference type="ChEBI" id="CHEBI:15377"/>
        <dbReference type="ChEBI" id="CHEBI:15378"/>
        <dbReference type="ChEBI" id="CHEBI:33019"/>
        <dbReference type="ChEBI" id="CHEBI:46398"/>
        <dbReference type="ChEBI" id="CHEBI:57865"/>
        <dbReference type="EC" id="3.6.1.9"/>
    </reaction>
</comment>
<feature type="site" description="Important for substrate specificity" evidence="6">
    <location>
        <position position="71"/>
    </location>
</feature>
<reference evidence="8" key="1">
    <citation type="submission" date="2016-10" db="EMBL/GenBank/DDBJ databases">
        <authorList>
            <person name="Varghese N."/>
            <person name="Submissions S."/>
        </authorList>
    </citation>
    <scope>NUCLEOTIDE SEQUENCE [LARGE SCALE GENOMIC DNA]</scope>
    <source>
        <strain evidence="8">IBRC-M10078</strain>
    </source>
</reference>
<feature type="active site" description="Proton acceptor" evidence="6">
    <location>
        <position position="70"/>
    </location>
</feature>
<dbReference type="InterPro" id="IPR003697">
    <property type="entry name" value="Maf-like"/>
</dbReference>
<dbReference type="SUPFAM" id="SSF52972">
    <property type="entry name" value="ITPase-like"/>
    <property type="match status" value="1"/>
</dbReference>
<dbReference type="PIRSF" id="PIRSF006305">
    <property type="entry name" value="Maf"/>
    <property type="match status" value="1"/>
</dbReference>
<dbReference type="Pfam" id="PF02545">
    <property type="entry name" value="Maf"/>
    <property type="match status" value="1"/>
</dbReference>
<sequence length="189" mass="21141">MQQRLILASGSPRRKELLSNLQLEFDVIVSEIEEIVDNTMTPEKIVMSLALQKAEDVARHHRDAFVIGSDTVVVFQNEVLGKPKNEEDSFRMLRMLSNQTHQVYTGVAILTGTSRVTFFERTDVTFWELSESEIAAYISSGEPKDKAGSYGIQELGSVLVKGINGDYFSVVGLPISRTIRELKKAGYII</sequence>
<dbReference type="FunFam" id="3.90.950.10:FF:000005">
    <property type="entry name" value="7-methyl-GTP pyrophosphatase"/>
    <property type="match status" value="1"/>
</dbReference>
<comment type="similarity">
    <text evidence="6">Belongs to the Maf family. YhdE subfamily.</text>
</comment>
<dbReference type="PANTHER" id="PTHR43213:SF5">
    <property type="entry name" value="BIFUNCTIONAL DTTP_UTP PYROPHOSPHATASE_METHYLTRANSFERASE PROTEIN-RELATED"/>
    <property type="match status" value="1"/>
</dbReference>
<dbReference type="CDD" id="cd00555">
    <property type="entry name" value="Maf"/>
    <property type="match status" value="1"/>
</dbReference>
<name>A0A1H0NUC1_9BACI</name>
<feature type="site" description="Important for substrate specificity" evidence="6">
    <location>
        <position position="13"/>
    </location>
</feature>
<evidence type="ECO:0000256" key="6">
    <source>
        <dbReference type="HAMAP-Rule" id="MF_00528"/>
    </source>
</evidence>
<comment type="caution">
    <text evidence="6">Lacks conserved residue(s) required for the propagation of feature annotation.</text>
</comment>
<dbReference type="GO" id="GO:0036221">
    <property type="term" value="F:UTP diphosphatase activity"/>
    <property type="evidence" value="ECO:0007669"/>
    <property type="project" value="RHEA"/>
</dbReference>
<gene>
    <name evidence="7" type="ORF">SAMN05216565_10113</name>
</gene>
<comment type="subcellular location">
    <subcellularLocation>
        <location evidence="2 6">Cytoplasm</location>
    </subcellularLocation>
</comment>
<organism evidence="7 8">
    <name type="scientific">Litchfieldia salsa</name>
    <dbReference type="NCBI Taxonomy" id="930152"/>
    <lineage>
        <taxon>Bacteria</taxon>
        <taxon>Bacillati</taxon>
        <taxon>Bacillota</taxon>
        <taxon>Bacilli</taxon>
        <taxon>Bacillales</taxon>
        <taxon>Bacillaceae</taxon>
        <taxon>Litchfieldia</taxon>
    </lineage>
</organism>
<dbReference type="OrthoDB" id="9807767at2"/>
<dbReference type="GO" id="GO:0036218">
    <property type="term" value="F:dTTP diphosphatase activity"/>
    <property type="evidence" value="ECO:0007669"/>
    <property type="project" value="RHEA"/>
</dbReference>
<dbReference type="GO" id="GO:0009117">
    <property type="term" value="P:nucleotide metabolic process"/>
    <property type="evidence" value="ECO:0007669"/>
    <property type="project" value="UniProtKB-KW"/>
</dbReference>
<dbReference type="RefSeq" id="WP_090848940.1">
    <property type="nucleotide sequence ID" value="NZ_FNJU01000001.1"/>
</dbReference>
<keyword evidence="3 6" id="KW-0963">Cytoplasm</keyword>
<feature type="site" description="Important for substrate specificity" evidence="6">
    <location>
        <position position="153"/>
    </location>
</feature>
<evidence type="ECO:0000256" key="5">
    <source>
        <dbReference type="ARBA" id="ARBA00023080"/>
    </source>
</evidence>
<dbReference type="HAMAP" id="MF_00528">
    <property type="entry name" value="Maf"/>
    <property type="match status" value="1"/>
</dbReference>
<dbReference type="InterPro" id="IPR029001">
    <property type="entry name" value="ITPase-like_fam"/>
</dbReference>
<evidence type="ECO:0000256" key="2">
    <source>
        <dbReference type="ARBA" id="ARBA00004496"/>
    </source>
</evidence>
<protein>
    <recommendedName>
        <fullName evidence="6">dTTP/UTP pyrophosphatase</fullName>
        <shortName evidence="6">dTTPase/UTPase</shortName>
        <ecNumber evidence="6">3.6.1.9</ecNumber>
    </recommendedName>
    <alternativeName>
        <fullName evidence="6">Nucleoside triphosphate pyrophosphatase</fullName>
    </alternativeName>
    <alternativeName>
        <fullName evidence="6">Nucleotide pyrophosphatase</fullName>
        <shortName evidence="6">Nucleotide PPase</shortName>
    </alternativeName>
</protein>
<dbReference type="Gene3D" id="3.90.950.10">
    <property type="match status" value="1"/>
</dbReference>
<comment type="cofactor">
    <cofactor evidence="1 6">
        <name>a divalent metal cation</name>
        <dbReference type="ChEBI" id="CHEBI:60240"/>
    </cofactor>
</comment>